<name>K6W7T1_9MICO</name>
<dbReference type="EMBL" id="BAHD01000017">
    <property type="protein sequence ID" value="GAB95250.1"/>
    <property type="molecule type" value="Genomic_DNA"/>
</dbReference>
<organism evidence="2 3">
    <name type="scientific">Kineosphaera limosa NBRC 100340</name>
    <dbReference type="NCBI Taxonomy" id="1184609"/>
    <lineage>
        <taxon>Bacteria</taxon>
        <taxon>Bacillati</taxon>
        <taxon>Actinomycetota</taxon>
        <taxon>Actinomycetes</taxon>
        <taxon>Micrococcales</taxon>
        <taxon>Dermatophilaceae</taxon>
        <taxon>Kineosphaera</taxon>
    </lineage>
</organism>
<dbReference type="NCBIfam" id="TIGR01868">
    <property type="entry name" value="casD_Cas5e"/>
    <property type="match status" value="1"/>
</dbReference>
<gene>
    <name evidence="2" type="ORF">KILIM_017_00960</name>
</gene>
<protein>
    <submittedName>
        <fullName evidence="2">Putative CRISPR-associated protein</fullName>
    </submittedName>
</protein>
<keyword evidence="1" id="KW-0051">Antiviral defense</keyword>
<dbReference type="Pfam" id="PF09704">
    <property type="entry name" value="Cas_Cas5d"/>
    <property type="match status" value="1"/>
</dbReference>
<dbReference type="NCBIfam" id="TIGR02593">
    <property type="entry name" value="CRISPR_cas5"/>
    <property type="match status" value="1"/>
</dbReference>
<reference evidence="2 3" key="1">
    <citation type="submission" date="2012-08" db="EMBL/GenBank/DDBJ databases">
        <title>Whole genome shotgun sequence of Kineosphaera limosa NBRC 100340.</title>
        <authorList>
            <person name="Yoshida I."/>
            <person name="Isaki S."/>
            <person name="Hosoyama A."/>
            <person name="Tsuchikane K."/>
            <person name="Katsumata H."/>
            <person name="Ando Y."/>
            <person name="Ohji S."/>
            <person name="Hamada M."/>
            <person name="Tamura T."/>
            <person name="Yamazoe A."/>
            <person name="Yamazaki S."/>
            <person name="Fujita N."/>
        </authorList>
    </citation>
    <scope>NUCLEOTIDE SEQUENCE [LARGE SCALE GENOMIC DNA]</scope>
    <source>
        <strain evidence="2 3">NBRC 100340</strain>
    </source>
</reference>
<evidence type="ECO:0000313" key="2">
    <source>
        <dbReference type="EMBL" id="GAB95250.1"/>
    </source>
</evidence>
<dbReference type="OrthoDB" id="3189549at2"/>
<keyword evidence="3" id="KW-1185">Reference proteome</keyword>
<dbReference type="InterPro" id="IPR013422">
    <property type="entry name" value="CRISPR-assoc_prot_Cas5_N"/>
</dbReference>
<dbReference type="GO" id="GO:0043571">
    <property type="term" value="P:maintenance of CRISPR repeat elements"/>
    <property type="evidence" value="ECO:0007669"/>
    <property type="project" value="InterPro"/>
</dbReference>
<accession>K6W7T1</accession>
<dbReference type="Gene3D" id="3.30.70.2660">
    <property type="match status" value="1"/>
</dbReference>
<dbReference type="InterPro" id="IPR010147">
    <property type="entry name" value="CRISPR-assoc_prot_CasD"/>
</dbReference>
<evidence type="ECO:0000256" key="1">
    <source>
        <dbReference type="ARBA" id="ARBA00023118"/>
    </source>
</evidence>
<dbReference type="InterPro" id="IPR021124">
    <property type="entry name" value="CRISPR-assoc_prot_Cas5"/>
</dbReference>
<proteinExistence type="predicted"/>
<dbReference type="Proteomes" id="UP000008366">
    <property type="component" value="Unassembled WGS sequence"/>
</dbReference>
<dbReference type="GO" id="GO:0003723">
    <property type="term" value="F:RNA binding"/>
    <property type="evidence" value="ECO:0007669"/>
    <property type="project" value="InterPro"/>
</dbReference>
<sequence>MAVLALRLAGPMQSWGDASRFTQRLTRSEPTKSGVLGLLAAADGRRRQDPIEDLAGLRFGVRVDQPGRLVRDFQTAIRWQDPKRPSMPLSYRYYLADAVFVAAVEGDRALLEGLDAALRHPVFPLYLGRRACPVTGRLNLGLHEGDVEQVLRRLDWQAAAWHRRRQGQVVDLPLHIDAPATLVEPEMVREVVRDVPLSYSPERREYGWRDVVQAAPHHVTNPDGRAGFDFMAALGGV</sequence>
<dbReference type="RefSeq" id="WP_006591782.1">
    <property type="nucleotide sequence ID" value="NZ_BAHD01000017.1"/>
</dbReference>
<evidence type="ECO:0000313" key="3">
    <source>
        <dbReference type="Proteomes" id="UP000008366"/>
    </source>
</evidence>
<dbReference type="eggNOG" id="ENOG502ZBPB">
    <property type="taxonomic scope" value="Bacteria"/>
</dbReference>
<dbReference type="STRING" id="1184609.KILIM_017_00960"/>
<dbReference type="AlphaFoldDB" id="K6W7T1"/>
<comment type="caution">
    <text evidence="2">The sequence shown here is derived from an EMBL/GenBank/DDBJ whole genome shotgun (WGS) entry which is preliminary data.</text>
</comment>
<dbReference type="GO" id="GO:0051607">
    <property type="term" value="P:defense response to virus"/>
    <property type="evidence" value="ECO:0007669"/>
    <property type="project" value="UniProtKB-KW"/>
</dbReference>
<dbReference type="CDD" id="cd09645">
    <property type="entry name" value="Cas5_I-E"/>
    <property type="match status" value="1"/>
</dbReference>